<dbReference type="PANTHER" id="PTHR48094:SF12">
    <property type="entry name" value="PARKINSON DISEASE PROTEIN 7 HOMOLOG"/>
    <property type="match status" value="1"/>
</dbReference>
<dbReference type="InterPro" id="IPR002818">
    <property type="entry name" value="DJ-1/PfpI"/>
</dbReference>
<dbReference type="PANTHER" id="PTHR48094">
    <property type="entry name" value="PROTEIN/NUCLEIC ACID DEGLYCASE DJ-1-RELATED"/>
    <property type="match status" value="1"/>
</dbReference>
<evidence type="ECO:0000259" key="1">
    <source>
        <dbReference type="Pfam" id="PF01965"/>
    </source>
</evidence>
<organism evidence="2 3">
    <name type="scientific">Methanogenium organophilum</name>
    <dbReference type="NCBI Taxonomy" id="2199"/>
    <lineage>
        <taxon>Archaea</taxon>
        <taxon>Methanobacteriati</taxon>
        <taxon>Methanobacteriota</taxon>
        <taxon>Stenosarchaea group</taxon>
        <taxon>Methanomicrobia</taxon>
        <taxon>Methanomicrobiales</taxon>
        <taxon>Methanomicrobiaceae</taxon>
        <taxon>Methanogenium</taxon>
    </lineage>
</organism>
<dbReference type="Proteomes" id="UP001163096">
    <property type="component" value="Chromosome"/>
</dbReference>
<name>A0A9X9S520_METOG</name>
<dbReference type="Gene3D" id="3.40.50.880">
    <property type="match status" value="1"/>
</dbReference>
<dbReference type="EMBL" id="CP113361">
    <property type="protein sequence ID" value="WAI02059.1"/>
    <property type="molecule type" value="Genomic_DNA"/>
</dbReference>
<dbReference type="GeneID" id="76834254"/>
<accession>A0A9X9S520</accession>
<dbReference type="GO" id="GO:0005737">
    <property type="term" value="C:cytoplasm"/>
    <property type="evidence" value="ECO:0007669"/>
    <property type="project" value="TreeGrafter"/>
</dbReference>
<dbReference type="AlphaFoldDB" id="A0A9X9S520"/>
<dbReference type="Pfam" id="PF01965">
    <property type="entry name" value="DJ-1_PfpI"/>
    <property type="match status" value="1"/>
</dbReference>
<dbReference type="InterPro" id="IPR029062">
    <property type="entry name" value="Class_I_gatase-like"/>
</dbReference>
<protein>
    <submittedName>
        <fullName evidence="2">DJ-1/PfpI family protein</fullName>
    </submittedName>
</protein>
<keyword evidence="3" id="KW-1185">Reference proteome</keyword>
<proteinExistence type="predicted"/>
<gene>
    <name evidence="2" type="ORF">OU421_04090</name>
</gene>
<dbReference type="SUPFAM" id="SSF52317">
    <property type="entry name" value="Class I glutamine amidotransferase-like"/>
    <property type="match status" value="1"/>
</dbReference>
<sequence>MKLLMVIAHEKFRDEEYLIPAQTFTEAGIAYDVATDVPGSCMGMLGETVEVTQSIQDSDASLYDGIVIVGGAGAAEYLWTDADLRVLVKTMYDDGKVVAAICLAPVVLAYAGILEGRQATVFKTRLSEKAFADKGVIMTDIPVVTDDTIITANGPQAAGAFAEEIISALSCI</sequence>
<dbReference type="CDD" id="cd03135">
    <property type="entry name" value="GATase1_DJ-1"/>
    <property type="match status" value="1"/>
</dbReference>
<dbReference type="KEGG" id="mou:OU421_04090"/>
<dbReference type="InterPro" id="IPR050325">
    <property type="entry name" value="Prot/Nucl_acid_deglycase"/>
</dbReference>
<evidence type="ECO:0000313" key="2">
    <source>
        <dbReference type="EMBL" id="WAI02059.1"/>
    </source>
</evidence>
<reference evidence="2" key="1">
    <citation type="submission" date="2022-11" db="EMBL/GenBank/DDBJ databases">
        <title>Complete genome sequence of Methanogenium organophilum DSM 3596.</title>
        <authorList>
            <person name="Chen S.-C."/>
            <person name="Lai S.-J."/>
            <person name="You Y.-T."/>
        </authorList>
    </citation>
    <scope>NUCLEOTIDE SEQUENCE</scope>
    <source>
        <strain evidence="2">DSM 3596</strain>
    </source>
</reference>
<evidence type="ECO:0000313" key="3">
    <source>
        <dbReference type="Proteomes" id="UP001163096"/>
    </source>
</evidence>
<dbReference type="RefSeq" id="WP_268187337.1">
    <property type="nucleotide sequence ID" value="NZ_CP113361.1"/>
</dbReference>
<feature type="domain" description="DJ-1/PfpI" evidence="1">
    <location>
        <begin position="2"/>
        <end position="167"/>
    </location>
</feature>